<sequence>MFERISRSIELVKMSWRILMEDKKLLVFPILSGIVMLIVIATFILPLIFSKGAFSLETNSITGIILLFLFYLVSYFVVIFFNVGLISCVYAKLQGNAMTVGGGLAAAGKHLGSILAWAIIAATVGLILRLIEDREGTIGQIVGGLVGGVWSLITMFVVPVLVFEDRGVFDAMKGSLGLFKKTWGESAVGSLSIGLVFVAIGIIGFLLMLATLLLNDILVFFAAVAIYVVLIAILAILASAMQGIFVVALYIYAKTGQVPPVFNRDLVEGAFTPRSQKFGGTI</sequence>
<name>B8GIY6_METPE</name>
<accession>B8GIY6</accession>
<feature type="transmembrane region" description="Helical" evidence="1">
    <location>
        <begin position="61"/>
        <end position="90"/>
    </location>
</feature>
<evidence type="ECO:0008006" key="4">
    <source>
        <dbReference type="Google" id="ProtNLM"/>
    </source>
</evidence>
<dbReference type="InterPro" id="IPR046157">
    <property type="entry name" value="DUF6159"/>
</dbReference>
<dbReference type="GeneID" id="7270937"/>
<keyword evidence="1" id="KW-0812">Transmembrane</keyword>
<feature type="transmembrane region" description="Helical" evidence="1">
    <location>
        <begin position="188"/>
        <end position="214"/>
    </location>
</feature>
<evidence type="ECO:0000256" key="1">
    <source>
        <dbReference type="SAM" id="Phobius"/>
    </source>
</evidence>
<dbReference type="KEGG" id="mpl:Mpal_0166"/>
<gene>
    <name evidence="2" type="ordered locus">Mpal_0166</name>
</gene>
<evidence type="ECO:0000313" key="3">
    <source>
        <dbReference type="Proteomes" id="UP000002457"/>
    </source>
</evidence>
<keyword evidence="3" id="KW-1185">Reference proteome</keyword>
<dbReference type="AlphaFoldDB" id="B8GIY6"/>
<organism evidence="2 3">
    <name type="scientific">Methanosphaerula palustris (strain ATCC BAA-1556 / DSM 19958 / E1-9c)</name>
    <dbReference type="NCBI Taxonomy" id="521011"/>
    <lineage>
        <taxon>Archaea</taxon>
        <taxon>Methanobacteriati</taxon>
        <taxon>Methanobacteriota</taxon>
        <taxon>Stenosarchaea group</taxon>
        <taxon>Methanomicrobia</taxon>
        <taxon>Methanomicrobiales</taxon>
        <taxon>Methanoregulaceae</taxon>
        <taxon>Methanosphaerula</taxon>
    </lineage>
</organism>
<dbReference type="RefSeq" id="WP_012616878.1">
    <property type="nucleotide sequence ID" value="NC_011832.1"/>
</dbReference>
<feature type="transmembrane region" description="Helical" evidence="1">
    <location>
        <begin position="25"/>
        <end position="49"/>
    </location>
</feature>
<reference evidence="2 3" key="1">
    <citation type="journal article" date="2015" name="Genome Announc.">
        <title>Complete Genome Sequence of Methanosphaerula palustris E1-9CT, a Hydrogenotrophic Methanogen Isolated from a Minerotrophic Fen Peatland.</title>
        <authorList>
            <person name="Cadillo-Quiroz H."/>
            <person name="Browne P."/>
            <person name="Kyrpides N."/>
            <person name="Woyke T."/>
            <person name="Goodwin L."/>
            <person name="Detter C."/>
            <person name="Yavitt J.B."/>
            <person name="Zinder S.H."/>
        </authorList>
    </citation>
    <scope>NUCLEOTIDE SEQUENCE [LARGE SCALE GENOMIC DNA]</scope>
    <source>
        <strain evidence="3">ATCC BAA-1556 / DSM 19958 / E1-9c</strain>
    </source>
</reference>
<dbReference type="OrthoDB" id="163788at2157"/>
<feature type="transmembrane region" description="Helical" evidence="1">
    <location>
        <begin position="220"/>
        <end position="253"/>
    </location>
</feature>
<dbReference type="Proteomes" id="UP000002457">
    <property type="component" value="Chromosome"/>
</dbReference>
<keyword evidence="1" id="KW-1133">Transmembrane helix</keyword>
<dbReference type="HOGENOM" id="CLU_074083_0_0_2"/>
<dbReference type="STRING" id="521011.Mpal_0166"/>
<keyword evidence="1" id="KW-0472">Membrane</keyword>
<proteinExistence type="predicted"/>
<dbReference type="Pfam" id="PF19656">
    <property type="entry name" value="DUF6159"/>
    <property type="match status" value="1"/>
</dbReference>
<protein>
    <recommendedName>
        <fullName evidence="4">Glycerophosphoryl diester phosphodiesterase membrane domain-containing protein</fullName>
    </recommendedName>
</protein>
<dbReference type="eggNOG" id="arCOG08211">
    <property type="taxonomic scope" value="Archaea"/>
</dbReference>
<dbReference type="EMBL" id="CP001338">
    <property type="protein sequence ID" value="ACL15559.1"/>
    <property type="molecule type" value="Genomic_DNA"/>
</dbReference>
<evidence type="ECO:0000313" key="2">
    <source>
        <dbReference type="EMBL" id="ACL15559.1"/>
    </source>
</evidence>
<feature type="transmembrane region" description="Helical" evidence="1">
    <location>
        <begin position="137"/>
        <end position="163"/>
    </location>
</feature>